<dbReference type="EMBL" id="CP150496">
    <property type="protein sequence ID" value="WYW54583.1"/>
    <property type="molecule type" value="Genomic_DNA"/>
</dbReference>
<gene>
    <name evidence="3" type="ORF">WG950_08590</name>
</gene>
<keyword evidence="1" id="KW-0472">Membrane</keyword>
<evidence type="ECO:0000313" key="4">
    <source>
        <dbReference type="Proteomes" id="UP001491088"/>
    </source>
</evidence>
<evidence type="ECO:0000256" key="1">
    <source>
        <dbReference type="SAM" id="Phobius"/>
    </source>
</evidence>
<keyword evidence="1" id="KW-1133">Transmembrane helix</keyword>
<proteinExistence type="predicted"/>
<dbReference type="RefSeq" id="WP_340931657.1">
    <property type="nucleotide sequence ID" value="NZ_CP150496.1"/>
</dbReference>
<dbReference type="Proteomes" id="UP001491088">
    <property type="component" value="Chromosome"/>
</dbReference>
<keyword evidence="4" id="KW-1185">Reference proteome</keyword>
<evidence type="ECO:0000313" key="3">
    <source>
        <dbReference type="EMBL" id="WYW54583.1"/>
    </source>
</evidence>
<dbReference type="Pfam" id="PF03544">
    <property type="entry name" value="TonB_C"/>
    <property type="match status" value="1"/>
</dbReference>
<dbReference type="Gene3D" id="3.30.1150.10">
    <property type="match status" value="1"/>
</dbReference>
<dbReference type="SUPFAM" id="SSF74653">
    <property type="entry name" value="TolA/TonB C-terminal domain"/>
    <property type="match status" value="1"/>
</dbReference>
<name>A0ABZ2TN87_9FLAO</name>
<organism evidence="3 4">
    <name type="scientific">Polaribacter marinaquae</name>
    <dbReference type="NCBI Taxonomy" id="1642819"/>
    <lineage>
        <taxon>Bacteria</taxon>
        <taxon>Pseudomonadati</taxon>
        <taxon>Bacteroidota</taxon>
        <taxon>Flavobacteriia</taxon>
        <taxon>Flavobacteriales</taxon>
        <taxon>Flavobacteriaceae</taxon>
    </lineage>
</organism>
<reference evidence="3 4" key="1">
    <citation type="submission" date="2024-03" db="EMBL/GenBank/DDBJ databases">
        <authorList>
            <person name="Cao K."/>
        </authorList>
    </citation>
    <scope>NUCLEOTIDE SEQUENCE [LARGE SCALE GENOMIC DNA]</scope>
    <source>
        <strain evidence="3 4">MCCC 1K00696</strain>
    </source>
</reference>
<feature type="transmembrane region" description="Helical" evidence="1">
    <location>
        <begin position="15"/>
        <end position="35"/>
    </location>
</feature>
<keyword evidence="1" id="KW-0812">Transmembrane</keyword>
<evidence type="ECO:0000259" key="2">
    <source>
        <dbReference type="Pfam" id="PF03544"/>
    </source>
</evidence>
<sequence>MKNLKKLPSKQLEKFSNIFTQLGLVLVLFIVYITLEHETSKKTVAEIKEYSSEKIYLEPTQVFEFVKEVKTNPKPKAIKPQIFIPEEVQKVKNDVVETVIDTSEDEPVIINADDIVEVDIPDEDPVINDVPFINIEDAPVFKGCEGLSKKENKICFDKKMKQFVLRNFDAGLGNELGLHSGIHKIQTQFLIDDKGNVVDVKIRAPHKRLEKEASRLIKKLPKFTPGKQRNRPVRVRYNLPIAFSVE</sequence>
<dbReference type="InterPro" id="IPR037682">
    <property type="entry name" value="TonB_C"/>
</dbReference>
<accession>A0ABZ2TN87</accession>
<feature type="domain" description="TonB C-terminal" evidence="2">
    <location>
        <begin position="185"/>
        <end position="244"/>
    </location>
</feature>
<protein>
    <submittedName>
        <fullName evidence="3">Energy transducer TonB</fullName>
    </submittedName>
</protein>